<dbReference type="Proteomes" id="UP000293345">
    <property type="component" value="Unassembled WGS sequence"/>
</dbReference>
<dbReference type="EMBL" id="SDPW01000001">
    <property type="protein sequence ID" value="RXZ54553.1"/>
    <property type="molecule type" value="Genomic_DNA"/>
</dbReference>
<feature type="region of interest" description="Disordered" evidence="1">
    <location>
        <begin position="1"/>
        <end position="22"/>
    </location>
</feature>
<dbReference type="RefSeq" id="WP_129425041.1">
    <property type="nucleotide sequence ID" value="NZ_SDPW01000001.1"/>
</dbReference>
<feature type="compositionally biased region" description="Polar residues" evidence="1">
    <location>
        <begin position="1"/>
        <end position="11"/>
    </location>
</feature>
<keyword evidence="2" id="KW-1133">Transmembrane helix</keyword>
<evidence type="ECO:0000256" key="1">
    <source>
        <dbReference type="SAM" id="MobiDB-lite"/>
    </source>
</evidence>
<dbReference type="OrthoDB" id="3197045at2"/>
<keyword evidence="4" id="KW-1185">Reference proteome</keyword>
<organism evidence="3 4">
    <name type="scientific">Senegalimassilia faecalis</name>
    <dbReference type="NCBI Taxonomy" id="2509433"/>
    <lineage>
        <taxon>Bacteria</taxon>
        <taxon>Bacillati</taxon>
        <taxon>Actinomycetota</taxon>
        <taxon>Coriobacteriia</taxon>
        <taxon>Coriobacteriales</taxon>
        <taxon>Coriobacteriaceae</taxon>
        <taxon>Senegalimassilia</taxon>
    </lineage>
</organism>
<feature type="transmembrane region" description="Helical" evidence="2">
    <location>
        <begin position="45"/>
        <end position="68"/>
    </location>
</feature>
<evidence type="ECO:0000313" key="3">
    <source>
        <dbReference type="EMBL" id="RXZ54553.1"/>
    </source>
</evidence>
<gene>
    <name evidence="3" type="ORF">ET524_08720</name>
</gene>
<evidence type="ECO:0000256" key="2">
    <source>
        <dbReference type="SAM" id="Phobius"/>
    </source>
</evidence>
<name>A0A4Q2K457_9ACTN</name>
<protein>
    <submittedName>
        <fullName evidence="3">Uncharacterized protein</fullName>
    </submittedName>
</protein>
<proteinExistence type="predicted"/>
<sequence length="275" mass="29452">MTDRPNNSSELEATAPSVAAQVDAPQDASAAVAKSPWYVDKRKRLMAALSLLAVIAIIVCLTFGWFVAGQSASTVGKVQEPKQLRVLGPNATAIEQIDMSYTSDNVDQDGKVTLYRPFCVKSDGGPFELQLANTTNISDLNIEVYRVAVGHTGSETVSGTVFGQPYYWTAVGNPIEFEFINQSDSGIAAKPRDSKDPTFGDYAGKENSGGIQANAAPLYRYALFGGTSSNNLDQKEDGSAADVTNFILKLQWTESQKETDVLYLIARGSEAGATS</sequence>
<accession>A0A4Q2K457</accession>
<reference evidence="3 4" key="1">
    <citation type="submission" date="2019-01" db="EMBL/GenBank/DDBJ databases">
        <title>Senegalimassilia sp. nov. KGMB04484 isolated human feces.</title>
        <authorList>
            <person name="Han K.-I."/>
            <person name="Kim J.-S."/>
            <person name="Lee K.C."/>
            <person name="Suh M.K."/>
            <person name="Eom M.K."/>
            <person name="Lee J.H."/>
            <person name="Park S.-H."/>
            <person name="Kang S.W."/>
            <person name="Park J.-E."/>
            <person name="Oh B.S."/>
            <person name="Yu S.Y."/>
            <person name="Choi S.-H."/>
            <person name="Lee D.H."/>
            <person name="Yoon H."/>
            <person name="Kim B.-Y."/>
            <person name="Lee J.H."/>
            <person name="Lee J.-S."/>
        </authorList>
    </citation>
    <scope>NUCLEOTIDE SEQUENCE [LARGE SCALE GENOMIC DNA]</scope>
    <source>
        <strain evidence="3 4">KGMB04484</strain>
    </source>
</reference>
<keyword evidence="2" id="KW-0472">Membrane</keyword>
<keyword evidence="2" id="KW-0812">Transmembrane</keyword>
<evidence type="ECO:0000313" key="4">
    <source>
        <dbReference type="Proteomes" id="UP000293345"/>
    </source>
</evidence>
<comment type="caution">
    <text evidence="3">The sequence shown here is derived from an EMBL/GenBank/DDBJ whole genome shotgun (WGS) entry which is preliminary data.</text>
</comment>
<dbReference type="AlphaFoldDB" id="A0A4Q2K457"/>